<dbReference type="STRING" id="4829.A0A168KJR0"/>
<dbReference type="OMA" id="DEARWMK"/>
<evidence type="ECO:0000256" key="1">
    <source>
        <dbReference type="SAM" id="MobiDB-lite"/>
    </source>
</evidence>
<dbReference type="GO" id="GO:0003676">
    <property type="term" value="F:nucleic acid binding"/>
    <property type="evidence" value="ECO:0007669"/>
    <property type="project" value="InterPro"/>
</dbReference>
<evidence type="ECO:0000313" key="3">
    <source>
        <dbReference type="Proteomes" id="UP000078561"/>
    </source>
</evidence>
<name>A0A168KJR0_ABSGL</name>
<proteinExistence type="predicted"/>
<sequence length="210" mass="23504">MALNRPDYRDAKTPRAVTVYTIAQESRHLLVTNIPALSGDQESIIQDLVTKCGQYGTVETWRLLDDNKHDTGSFTLPPLLVTLATIDEARWMKRRMDDQVFYANLLQVAYAPDYDSVADLRAKVANRQVRVYKHLQSLSTTKRRTIGQLQHKEPTAVNIEETVPSAPNKVDPSLSKGDGSSPETSKAIRYTTIETSSAASVSKSSKRRRI</sequence>
<feature type="region of interest" description="Disordered" evidence="1">
    <location>
        <begin position="155"/>
        <end position="210"/>
    </location>
</feature>
<organism evidence="2">
    <name type="scientific">Absidia glauca</name>
    <name type="common">Pin mould</name>
    <dbReference type="NCBI Taxonomy" id="4829"/>
    <lineage>
        <taxon>Eukaryota</taxon>
        <taxon>Fungi</taxon>
        <taxon>Fungi incertae sedis</taxon>
        <taxon>Mucoromycota</taxon>
        <taxon>Mucoromycotina</taxon>
        <taxon>Mucoromycetes</taxon>
        <taxon>Mucorales</taxon>
        <taxon>Cunninghamellaceae</taxon>
        <taxon>Absidia</taxon>
    </lineage>
</organism>
<dbReference type="GO" id="GO:0005654">
    <property type="term" value="C:nucleoplasm"/>
    <property type="evidence" value="ECO:0007669"/>
    <property type="project" value="TreeGrafter"/>
</dbReference>
<dbReference type="Proteomes" id="UP000078561">
    <property type="component" value="Unassembled WGS sequence"/>
</dbReference>
<dbReference type="PANTHER" id="PTHR20957:SF0">
    <property type="entry name" value="RNA-BINDING PROTEIN 48"/>
    <property type="match status" value="1"/>
</dbReference>
<dbReference type="OrthoDB" id="78358at2759"/>
<dbReference type="AlphaFoldDB" id="A0A168KJR0"/>
<dbReference type="EMBL" id="LT549931">
    <property type="protein sequence ID" value="SAL94781.1"/>
    <property type="molecule type" value="Genomic_DNA"/>
</dbReference>
<dbReference type="InterPro" id="IPR035979">
    <property type="entry name" value="RBD_domain_sf"/>
</dbReference>
<evidence type="ECO:0008006" key="4">
    <source>
        <dbReference type="Google" id="ProtNLM"/>
    </source>
</evidence>
<dbReference type="PANTHER" id="PTHR20957">
    <property type="entry name" value="RNA-BINDING PROTEIN 48"/>
    <property type="match status" value="1"/>
</dbReference>
<dbReference type="InParanoid" id="A0A168KJR0"/>
<gene>
    <name evidence="2" type="primary">ABSGL_00067.1 scaffold 129</name>
</gene>
<dbReference type="InterPro" id="IPR039599">
    <property type="entry name" value="RBM48"/>
</dbReference>
<protein>
    <recommendedName>
        <fullName evidence="4">RRM domain-containing protein</fullName>
    </recommendedName>
</protein>
<evidence type="ECO:0000313" key="2">
    <source>
        <dbReference type="EMBL" id="SAL94781.1"/>
    </source>
</evidence>
<accession>A0A168KJR0</accession>
<reference evidence="2" key="1">
    <citation type="submission" date="2016-04" db="EMBL/GenBank/DDBJ databases">
        <authorList>
            <person name="Evans L.H."/>
            <person name="Alamgir A."/>
            <person name="Owens N."/>
            <person name="Weber N.D."/>
            <person name="Virtaneva K."/>
            <person name="Barbian K."/>
            <person name="Babar A."/>
            <person name="Rosenke K."/>
        </authorList>
    </citation>
    <scope>NUCLEOTIDE SEQUENCE [LARGE SCALE GENOMIC DNA]</scope>
    <source>
        <strain evidence="2">CBS 101.48</strain>
    </source>
</reference>
<dbReference type="SUPFAM" id="SSF54928">
    <property type="entry name" value="RNA-binding domain, RBD"/>
    <property type="match status" value="1"/>
</dbReference>
<keyword evidence="3" id="KW-1185">Reference proteome</keyword>